<dbReference type="SMART" id="SM00984">
    <property type="entry name" value="UDPG_MGDP_dh_C"/>
    <property type="match status" value="1"/>
</dbReference>
<dbReference type="Pfam" id="PF03721">
    <property type="entry name" value="UDPG_MGDP_dh_N"/>
    <property type="match status" value="1"/>
</dbReference>
<name>A0A1H0UKE7_9PSEU</name>
<dbReference type="InterPro" id="IPR008927">
    <property type="entry name" value="6-PGluconate_DH-like_C_sf"/>
</dbReference>
<dbReference type="OrthoDB" id="5193947at2"/>
<dbReference type="PIRSF" id="PIRSF500136">
    <property type="entry name" value="UDP_ManNAc_DH"/>
    <property type="match status" value="1"/>
</dbReference>
<gene>
    <name evidence="5" type="ORF">SAMN05192558_111261</name>
</gene>
<dbReference type="SUPFAM" id="SSF52413">
    <property type="entry name" value="UDP-glucose/GDP-mannose dehydrogenase C-terminal domain"/>
    <property type="match status" value="1"/>
</dbReference>
<dbReference type="AlphaFoldDB" id="A0A1H0UKE7"/>
<keyword evidence="2" id="KW-0520">NAD</keyword>
<dbReference type="InterPro" id="IPR014027">
    <property type="entry name" value="UDP-Glc/GDP-Man_DH_C"/>
</dbReference>
<sequence length="418" mass="44179">MFSVDLVVVGLGYVGLPLARRACAAGLRVTGVDTDTGVVDGLMAGRSHVQDAAAADIATMLRQGFTATTDFTTVSTADTVVICVPTGLVDGEPDLRAVMAAGNEVAARLRPGTLVVLESTSYPGTTEEVLLPILESTGLVAGVDFNLAYSPERIDPGNGEHALENTPKVVSGLTPLCAKRCEAFYAELVDSVVVAAGLREAETAKLLENSYRLVNIALVNELAVLCARLDVDVWDVLRCAATKPFGYQAFSPGPGVGGHCIPVDPRYLANRARAEGLPCSMITAAQEVNAGMPGYVVRRARDILARDGGTVYGSRVLLLGVTYKPDVGDTRQTPATGVVRQLRSLGVRVGFHDPYVSGFLVDGEPVCAESNVDAAVRAADLVVLLQDHRSLDLARIGRQARAVLDTRGRMDGEHVERL</sequence>
<dbReference type="EMBL" id="FNJB01000011">
    <property type="protein sequence ID" value="SDP66634.1"/>
    <property type="molecule type" value="Genomic_DNA"/>
</dbReference>
<evidence type="ECO:0000256" key="2">
    <source>
        <dbReference type="ARBA" id="ARBA00023027"/>
    </source>
</evidence>
<dbReference type="InterPro" id="IPR036291">
    <property type="entry name" value="NAD(P)-bd_dom_sf"/>
</dbReference>
<dbReference type="Proteomes" id="UP000199651">
    <property type="component" value="Unassembled WGS sequence"/>
</dbReference>
<dbReference type="InterPro" id="IPR001732">
    <property type="entry name" value="UDP-Glc/GDP-Man_DH_N"/>
</dbReference>
<feature type="domain" description="UDP-glucose/GDP-mannose dehydrogenase C-terminal" evidence="4">
    <location>
        <begin position="317"/>
        <end position="412"/>
    </location>
</feature>
<dbReference type="GO" id="GO:0016628">
    <property type="term" value="F:oxidoreductase activity, acting on the CH-CH group of donors, NAD or NADP as acceptor"/>
    <property type="evidence" value="ECO:0007669"/>
    <property type="project" value="InterPro"/>
</dbReference>
<dbReference type="PANTHER" id="PTHR43491">
    <property type="entry name" value="UDP-N-ACETYL-D-MANNOSAMINE DEHYDROGENASE"/>
    <property type="match status" value="1"/>
</dbReference>
<evidence type="ECO:0000259" key="4">
    <source>
        <dbReference type="SMART" id="SM00984"/>
    </source>
</evidence>
<dbReference type="GO" id="GO:0051287">
    <property type="term" value="F:NAD binding"/>
    <property type="evidence" value="ECO:0007669"/>
    <property type="project" value="InterPro"/>
</dbReference>
<dbReference type="PANTHER" id="PTHR43491:SF1">
    <property type="entry name" value="UDP-N-ACETYL-D-MANNOSAMINE DEHYDROGENASE"/>
    <property type="match status" value="1"/>
</dbReference>
<dbReference type="Pfam" id="PF03720">
    <property type="entry name" value="UDPG_MGDP_dh_C"/>
    <property type="match status" value="1"/>
</dbReference>
<evidence type="ECO:0000256" key="1">
    <source>
        <dbReference type="ARBA" id="ARBA00023002"/>
    </source>
</evidence>
<dbReference type="STRING" id="504798.SAMN05421871_101320"/>
<reference evidence="6" key="1">
    <citation type="submission" date="2016-10" db="EMBL/GenBank/DDBJ databases">
        <authorList>
            <person name="Varghese N."/>
            <person name="Submissions S."/>
        </authorList>
    </citation>
    <scope>NUCLEOTIDE SEQUENCE [LARGE SCALE GENOMIC DNA]</scope>
    <source>
        <strain evidence="6">IBRC-M 10655</strain>
    </source>
</reference>
<evidence type="ECO:0000313" key="6">
    <source>
        <dbReference type="Proteomes" id="UP000199651"/>
    </source>
</evidence>
<dbReference type="Gene3D" id="3.40.50.720">
    <property type="entry name" value="NAD(P)-binding Rossmann-like Domain"/>
    <property type="match status" value="2"/>
</dbReference>
<proteinExistence type="inferred from homology"/>
<dbReference type="GO" id="GO:0016616">
    <property type="term" value="F:oxidoreductase activity, acting on the CH-OH group of donors, NAD or NADP as acceptor"/>
    <property type="evidence" value="ECO:0007669"/>
    <property type="project" value="InterPro"/>
</dbReference>
<dbReference type="InterPro" id="IPR014026">
    <property type="entry name" value="UDP-Glc/GDP-Man_DH_dimer"/>
</dbReference>
<dbReference type="RefSeq" id="WP_091381953.1">
    <property type="nucleotide sequence ID" value="NZ_FNDV01000001.1"/>
</dbReference>
<dbReference type="InterPro" id="IPR028359">
    <property type="entry name" value="UDP_ManNAc/GlcNAc_DH"/>
</dbReference>
<dbReference type="SUPFAM" id="SSF48179">
    <property type="entry name" value="6-phosphogluconate dehydrogenase C-terminal domain-like"/>
    <property type="match status" value="1"/>
</dbReference>
<dbReference type="Pfam" id="PF00984">
    <property type="entry name" value="UDPG_MGDP_dh"/>
    <property type="match status" value="1"/>
</dbReference>
<dbReference type="SUPFAM" id="SSF51735">
    <property type="entry name" value="NAD(P)-binding Rossmann-fold domains"/>
    <property type="match status" value="1"/>
</dbReference>
<dbReference type="GO" id="GO:0000271">
    <property type="term" value="P:polysaccharide biosynthetic process"/>
    <property type="evidence" value="ECO:0007669"/>
    <property type="project" value="InterPro"/>
</dbReference>
<dbReference type="NCBIfam" id="TIGR03026">
    <property type="entry name" value="NDP-sugDHase"/>
    <property type="match status" value="1"/>
</dbReference>
<evidence type="ECO:0000256" key="3">
    <source>
        <dbReference type="PIRNR" id="PIRNR000124"/>
    </source>
</evidence>
<keyword evidence="1" id="KW-0560">Oxidoreductase</keyword>
<dbReference type="PIRSF" id="PIRSF000124">
    <property type="entry name" value="UDPglc_GDPman_dh"/>
    <property type="match status" value="1"/>
</dbReference>
<comment type="similarity">
    <text evidence="3">Belongs to the UDP-glucose/GDP-mannose dehydrogenase family.</text>
</comment>
<organism evidence="5 6">
    <name type="scientific">Actinokineospora alba</name>
    <dbReference type="NCBI Taxonomy" id="504798"/>
    <lineage>
        <taxon>Bacteria</taxon>
        <taxon>Bacillati</taxon>
        <taxon>Actinomycetota</taxon>
        <taxon>Actinomycetes</taxon>
        <taxon>Pseudonocardiales</taxon>
        <taxon>Pseudonocardiaceae</taxon>
        <taxon>Actinokineospora</taxon>
    </lineage>
</organism>
<protein>
    <submittedName>
        <fullName evidence="5">Nucleotide sugar dehydrogenase</fullName>
    </submittedName>
</protein>
<evidence type="ECO:0000313" key="5">
    <source>
        <dbReference type="EMBL" id="SDP66634.1"/>
    </source>
</evidence>
<keyword evidence="6" id="KW-1185">Reference proteome</keyword>
<dbReference type="InterPro" id="IPR017476">
    <property type="entry name" value="UDP-Glc/GDP-Man"/>
</dbReference>
<accession>A0A1H0UKE7</accession>
<dbReference type="InterPro" id="IPR036220">
    <property type="entry name" value="UDP-Glc/GDP-Man_DH_C_sf"/>
</dbReference>